<proteinExistence type="predicted"/>
<dbReference type="Pfam" id="PF03478">
    <property type="entry name" value="Beta-prop_KIB1-4"/>
    <property type="match status" value="1"/>
</dbReference>
<keyword evidence="3" id="KW-1185">Reference proteome</keyword>
<protein>
    <recommendedName>
        <fullName evidence="1">KIB1-4 beta-propeller domain-containing protein</fullName>
    </recommendedName>
</protein>
<dbReference type="InterPro" id="IPR005174">
    <property type="entry name" value="KIB1-4_b-propeller"/>
</dbReference>
<dbReference type="STRING" id="3818.A0A444YXG7"/>
<evidence type="ECO:0000313" key="3">
    <source>
        <dbReference type="Proteomes" id="UP000289738"/>
    </source>
</evidence>
<dbReference type="AlphaFoldDB" id="A0A444YXG7"/>
<gene>
    <name evidence="2" type="ORF">Ahy_B05g073927</name>
</gene>
<evidence type="ECO:0000259" key="1">
    <source>
        <dbReference type="Pfam" id="PF03478"/>
    </source>
</evidence>
<dbReference type="EMBL" id="SDMP01000015">
    <property type="protein sequence ID" value="RYR06618.1"/>
    <property type="molecule type" value="Genomic_DNA"/>
</dbReference>
<organism evidence="2 3">
    <name type="scientific">Arachis hypogaea</name>
    <name type="common">Peanut</name>
    <dbReference type="NCBI Taxonomy" id="3818"/>
    <lineage>
        <taxon>Eukaryota</taxon>
        <taxon>Viridiplantae</taxon>
        <taxon>Streptophyta</taxon>
        <taxon>Embryophyta</taxon>
        <taxon>Tracheophyta</taxon>
        <taxon>Spermatophyta</taxon>
        <taxon>Magnoliopsida</taxon>
        <taxon>eudicotyledons</taxon>
        <taxon>Gunneridae</taxon>
        <taxon>Pentapetalae</taxon>
        <taxon>rosids</taxon>
        <taxon>fabids</taxon>
        <taxon>Fabales</taxon>
        <taxon>Fabaceae</taxon>
        <taxon>Papilionoideae</taxon>
        <taxon>50 kb inversion clade</taxon>
        <taxon>dalbergioids sensu lato</taxon>
        <taxon>Dalbergieae</taxon>
        <taxon>Pterocarpus clade</taxon>
        <taxon>Arachis</taxon>
    </lineage>
</organism>
<dbReference type="InterPro" id="IPR050942">
    <property type="entry name" value="F-box_BR-signaling"/>
</dbReference>
<feature type="domain" description="KIB1-4 beta-propeller" evidence="1">
    <location>
        <begin position="88"/>
        <end position="380"/>
    </location>
</feature>
<reference evidence="2 3" key="1">
    <citation type="submission" date="2019-01" db="EMBL/GenBank/DDBJ databases">
        <title>Sequencing of cultivated peanut Arachis hypogaea provides insights into genome evolution and oil improvement.</title>
        <authorList>
            <person name="Chen X."/>
        </authorList>
    </citation>
    <scope>NUCLEOTIDE SEQUENCE [LARGE SCALE GENOMIC DNA]</scope>
    <source>
        <strain evidence="3">cv. Fuhuasheng</strain>
        <tissue evidence="2">Leaves</tissue>
    </source>
</reference>
<evidence type="ECO:0000313" key="2">
    <source>
        <dbReference type="EMBL" id="RYR06618.1"/>
    </source>
</evidence>
<accession>A0A444YXG7</accession>
<name>A0A444YXG7_ARAHY</name>
<comment type="caution">
    <text evidence="2">The sequence shown here is derived from an EMBL/GenBank/DDBJ whole genome shotgun (WGS) entry which is preliminary data.</text>
</comment>
<dbReference type="PANTHER" id="PTHR44259">
    <property type="entry name" value="OS07G0183000 PROTEIN-RELATED"/>
    <property type="match status" value="1"/>
</dbReference>
<dbReference type="Proteomes" id="UP000289738">
    <property type="component" value="Chromosome B05"/>
</dbReference>
<sequence length="460" mass="52569">MRETDRWLDIHPDTLKEITKRLHSYDDHIPLRLVCKEWNLKLGSNEIPWLLLPEETFKTSFDEEEEEIYSLMHLPVADEDTLETKVLEEKGVYHAMLPGMQMLDILIRGSCYGWLITLTISEGMMQMLNPFTKMHFDLPPLSTFPNIIEYNPGDDEYTFWDFFDKISNLERDYMHKIQVWKVVINSPPNNDNKDFMAVAIYGHCRRLAFYKPNNKRWSWSGFTRNTNFEDVIFFKEKIYAVNYGGQIYEFDANTESGTVVGGIHAPPPIGFTASTSVLKYLVGCANGNILMLVRLFARLRGIEKELETKKFDIYELRKGSKTWSRLHSLGNYVVLIGFNSSVQMLPANFLGKGNQIYYTDNLIDLKSQDFASTCDTGIFDLKDRSFRRILRDVKFFCRPVTNLDTVLGFVPVVVGAAASGGILEANANNTKKYKAHITLSAATPAARTDADMPSASEMAT</sequence>